<evidence type="ECO:0000313" key="4">
    <source>
        <dbReference type="Proteomes" id="UP000295662"/>
    </source>
</evidence>
<evidence type="ECO:0000313" key="3">
    <source>
        <dbReference type="EMBL" id="TDU80745.1"/>
    </source>
</evidence>
<dbReference type="OrthoDB" id="20888at2"/>
<dbReference type="InterPro" id="IPR029062">
    <property type="entry name" value="Class_I_gatase-like"/>
</dbReference>
<keyword evidence="3" id="KW-0436">Ligase</keyword>
<protein>
    <submittedName>
        <fullName evidence="3">Biotin protein ligase-like protein</fullName>
    </submittedName>
</protein>
<evidence type="ECO:0000256" key="1">
    <source>
        <dbReference type="SAM" id="SignalP"/>
    </source>
</evidence>
<comment type="caution">
    <text evidence="3">The sequence shown here is derived from an EMBL/GenBank/DDBJ whole genome shotgun (WGS) entry which is preliminary data.</text>
</comment>
<dbReference type="Proteomes" id="UP000295662">
    <property type="component" value="Unassembled WGS sequence"/>
</dbReference>
<dbReference type="GO" id="GO:0016874">
    <property type="term" value="F:ligase activity"/>
    <property type="evidence" value="ECO:0007669"/>
    <property type="project" value="UniProtKB-KW"/>
</dbReference>
<evidence type="ECO:0000259" key="2">
    <source>
        <dbReference type="Pfam" id="PF09825"/>
    </source>
</evidence>
<dbReference type="AlphaFoldDB" id="A0A4R7SQ31"/>
<dbReference type="SUPFAM" id="SSF52317">
    <property type="entry name" value="Class I glutamine amidotransferase-like"/>
    <property type="match status" value="1"/>
</dbReference>
<feature type="signal peptide" evidence="1">
    <location>
        <begin position="1"/>
        <end position="22"/>
    </location>
</feature>
<dbReference type="Gene3D" id="3.40.50.880">
    <property type="match status" value="1"/>
</dbReference>
<keyword evidence="4" id="KW-1185">Reference proteome</keyword>
<sequence>MNPLIPLLVLIALGSQSQPLFAQETLPGLPVSSSPEIPPDINGFRSVIPAPVSVRPLKVAIYDGEGSSKAGVEAVMKAVTSIPGGDVVLIPPAQMGDVDLSVFDVVVFSGGSARVQAKNIGELGKENVREYVRQGGGYVGICAGAYLSCSGFDWSLGILNASTVSTRWRRGSGYLEQEVTPLGQSLLGEVKGTFKVRYNNGPVIQPGSSPHIPAYTSVALFRTELAENDSPAGVMVNSPAQAVGTFGLGRVFISSPHPENTPGLENLIPRALLWAAGQDQYPARQGNTP</sequence>
<dbReference type="EMBL" id="SOCA01000001">
    <property type="protein sequence ID" value="TDU80745.1"/>
    <property type="molecule type" value="Genomic_DNA"/>
</dbReference>
<reference evidence="3 4" key="1">
    <citation type="submission" date="2019-03" db="EMBL/GenBank/DDBJ databases">
        <title>Genomic Encyclopedia of Archaeal and Bacterial Type Strains, Phase II (KMG-II): from individual species to whole genera.</title>
        <authorList>
            <person name="Goeker M."/>
        </authorList>
    </citation>
    <scope>NUCLEOTIDE SEQUENCE [LARGE SCALE GENOMIC DNA]</scope>
    <source>
        <strain evidence="3 4">ATCC 25309</strain>
    </source>
</reference>
<name>A0A4R7SQ31_9BACT</name>
<organism evidence="3 4">
    <name type="scientific">Prosthecobacter fusiformis</name>
    <dbReference type="NCBI Taxonomy" id="48464"/>
    <lineage>
        <taxon>Bacteria</taxon>
        <taxon>Pseudomonadati</taxon>
        <taxon>Verrucomicrobiota</taxon>
        <taxon>Verrucomicrobiia</taxon>
        <taxon>Verrucomicrobiales</taxon>
        <taxon>Verrucomicrobiaceae</taxon>
        <taxon>Prosthecobacter</taxon>
    </lineage>
</organism>
<dbReference type="InterPro" id="IPR019197">
    <property type="entry name" value="Biotin-prot_ligase_N"/>
</dbReference>
<feature type="domain" description="Biotin-protein ligase N-terminal" evidence="2">
    <location>
        <begin position="58"/>
        <end position="161"/>
    </location>
</feature>
<feature type="chain" id="PRO_5020664027" evidence="1">
    <location>
        <begin position="23"/>
        <end position="289"/>
    </location>
</feature>
<gene>
    <name evidence="3" type="ORF">EI77_00042</name>
</gene>
<dbReference type="PROSITE" id="PS51273">
    <property type="entry name" value="GATASE_TYPE_1"/>
    <property type="match status" value="1"/>
</dbReference>
<accession>A0A4R7SQ31</accession>
<dbReference type="Pfam" id="PF09825">
    <property type="entry name" value="BPL_N"/>
    <property type="match status" value="1"/>
</dbReference>
<proteinExistence type="predicted"/>
<keyword evidence="1" id="KW-0732">Signal</keyword>